<keyword evidence="7" id="KW-0408">Iron</keyword>
<evidence type="ECO:0000256" key="2">
    <source>
        <dbReference type="ARBA" id="ARBA00019403"/>
    </source>
</evidence>
<reference evidence="11 12" key="1">
    <citation type="submission" date="2023-03" db="EMBL/GenBank/DDBJ databases">
        <title>YIM 133296 draft genome.</title>
        <authorList>
            <person name="Xiong L."/>
        </authorList>
    </citation>
    <scope>NUCLEOTIDE SEQUENCE [LARGE SCALE GENOMIC DNA]</scope>
    <source>
        <strain evidence="11 12">YIM 133296</strain>
    </source>
</reference>
<keyword evidence="9" id="KW-0234">DNA repair</keyword>
<evidence type="ECO:0000256" key="1">
    <source>
        <dbReference type="ARBA" id="ARBA00006521"/>
    </source>
</evidence>
<organism evidence="11 12">
    <name type="scientific">Luteipulveratus flavus</name>
    <dbReference type="NCBI Taxonomy" id="3031728"/>
    <lineage>
        <taxon>Bacteria</taxon>
        <taxon>Bacillati</taxon>
        <taxon>Actinomycetota</taxon>
        <taxon>Actinomycetes</taxon>
        <taxon>Micrococcales</taxon>
        <taxon>Dermacoccaceae</taxon>
        <taxon>Luteipulveratus</taxon>
    </lineage>
</organism>
<dbReference type="InterPro" id="IPR051536">
    <property type="entry name" value="UDG_Type-4/5"/>
</dbReference>
<keyword evidence="8" id="KW-0411">Iron-sulfur</keyword>
<dbReference type="CDD" id="cd10030">
    <property type="entry name" value="UDG-F4_TTUDGA_SPO1dp_like"/>
    <property type="match status" value="1"/>
</dbReference>
<dbReference type="RefSeq" id="WP_277192222.1">
    <property type="nucleotide sequence ID" value="NZ_JAROAV010000028.1"/>
</dbReference>
<evidence type="ECO:0000256" key="3">
    <source>
        <dbReference type="ARBA" id="ARBA00022485"/>
    </source>
</evidence>
<dbReference type="SMART" id="SM00987">
    <property type="entry name" value="UreE_C"/>
    <property type="match status" value="1"/>
</dbReference>
<dbReference type="InterPro" id="IPR005122">
    <property type="entry name" value="Uracil-DNA_glycosylase-like"/>
</dbReference>
<keyword evidence="6" id="KW-0378">Hydrolase</keyword>
<dbReference type="PANTHER" id="PTHR33693:SF9">
    <property type="entry name" value="TYPE-4 URACIL-DNA GLYCOSYLASE"/>
    <property type="match status" value="1"/>
</dbReference>
<protein>
    <recommendedName>
        <fullName evidence="2">Type-4 uracil-DNA glycosylase</fullName>
    </recommendedName>
</protein>
<dbReference type="InterPro" id="IPR005273">
    <property type="entry name" value="Ura-DNA_glyco_family4"/>
</dbReference>
<dbReference type="EMBL" id="JAROAV010000028">
    <property type="protein sequence ID" value="MDF8264843.1"/>
    <property type="molecule type" value="Genomic_DNA"/>
</dbReference>
<evidence type="ECO:0000259" key="10">
    <source>
        <dbReference type="SMART" id="SM00986"/>
    </source>
</evidence>
<dbReference type="SMART" id="SM00986">
    <property type="entry name" value="UDG"/>
    <property type="match status" value="1"/>
</dbReference>
<evidence type="ECO:0000256" key="9">
    <source>
        <dbReference type="ARBA" id="ARBA00023204"/>
    </source>
</evidence>
<gene>
    <name evidence="11" type="ORF">P4R38_11360</name>
</gene>
<dbReference type="NCBIfam" id="TIGR03914">
    <property type="entry name" value="UDG_fam_dom"/>
    <property type="match status" value="1"/>
</dbReference>
<evidence type="ECO:0000256" key="5">
    <source>
        <dbReference type="ARBA" id="ARBA00022763"/>
    </source>
</evidence>
<accession>A0ABT6C7C0</accession>
<keyword evidence="4" id="KW-0479">Metal-binding</keyword>
<comment type="similarity">
    <text evidence="1">Belongs to the uracil-DNA glycosylase (UDG) superfamily. Type 4 (UDGa) family.</text>
</comment>
<keyword evidence="3" id="KW-0004">4Fe-4S</keyword>
<comment type="caution">
    <text evidence="11">The sequence shown here is derived from an EMBL/GenBank/DDBJ whole genome shotgun (WGS) entry which is preliminary data.</text>
</comment>
<dbReference type="Pfam" id="PF03167">
    <property type="entry name" value="UDG"/>
    <property type="match status" value="1"/>
</dbReference>
<dbReference type="SUPFAM" id="SSF52141">
    <property type="entry name" value="Uracil-DNA glycosylase-like"/>
    <property type="match status" value="1"/>
</dbReference>
<keyword evidence="12" id="KW-1185">Reference proteome</keyword>
<evidence type="ECO:0000256" key="7">
    <source>
        <dbReference type="ARBA" id="ARBA00023004"/>
    </source>
</evidence>
<dbReference type="Proteomes" id="UP001528912">
    <property type="component" value="Unassembled WGS sequence"/>
</dbReference>
<evidence type="ECO:0000313" key="11">
    <source>
        <dbReference type="EMBL" id="MDF8264843.1"/>
    </source>
</evidence>
<evidence type="ECO:0000256" key="6">
    <source>
        <dbReference type="ARBA" id="ARBA00022801"/>
    </source>
</evidence>
<sequence length="212" mass="23150">MTAKDWPGAEQWVPEHADHDALSAAVQRCRGCDLYENATQAVMGEGPPDARVMMVGEQPGDQEDQAGQPFVGPAGKLLVRAITEAGLDPTTIYRTNVVKHFRFTMPSGTRRIHKSPAGWQVRACVPWLHAELADVRPSTVVLLGATAAKAVMGTDFSVTERRGELLTWPDRLPLDEPPERLLATVHPSSVLRSNDHDADFAALVDDLRRVAS</sequence>
<keyword evidence="5" id="KW-0227">DNA damage</keyword>
<evidence type="ECO:0000256" key="4">
    <source>
        <dbReference type="ARBA" id="ARBA00022723"/>
    </source>
</evidence>
<evidence type="ECO:0000256" key="8">
    <source>
        <dbReference type="ARBA" id="ARBA00023014"/>
    </source>
</evidence>
<feature type="domain" description="Uracil-DNA glycosylase-like" evidence="10">
    <location>
        <begin position="43"/>
        <end position="208"/>
    </location>
</feature>
<dbReference type="PANTHER" id="PTHR33693">
    <property type="entry name" value="TYPE-5 URACIL-DNA GLYCOSYLASE"/>
    <property type="match status" value="1"/>
</dbReference>
<dbReference type="InterPro" id="IPR036895">
    <property type="entry name" value="Uracil-DNA_glycosylase-like_sf"/>
</dbReference>
<evidence type="ECO:0000313" key="12">
    <source>
        <dbReference type="Proteomes" id="UP001528912"/>
    </source>
</evidence>
<name>A0ABT6C7C0_9MICO</name>
<dbReference type="Gene3D" id="3.40.470.10">
    <property type="entry name" value="Uracil-DNA glycosylase-like domain"/>
    <property type="match status" value="1"/>
</dbReference>
<proteinExistence type="inferred from homology"/>